<evidence type="ECO:0000256" key="1">
    <source>
        <dbReference type="SAM" id="Phobius"/>
    </source>
</evidence>
<keyword evidence="1" id="KW-0472">Membrane</keyword>
<organism evidence="3 4">
    <name type="scientific">Methylopila henanensis</name>
    <dbReference type="NCBI Taxonomy" id="873516"/>
    <lineage>
        <taxon>Bacteria</taxon>
        <taxon>Pseudomonadati</taxon>
        <taxon>Pseudomonadota</taxon>
        <taxon>Alphaproteobacteria</taxon>
        <taxon>Hyphomicrobiales</taxon>
        <taxon>Methylopilaceae</taxon>
        <taxon>Methylopila</taxon>
    </lineage>
</organism>
<name>A0ABW4K527_9HYPH</name>
<reference evidence="4" key="1">
    <citation type="journal article" date="2019" name="Int. J. Syst. Evol. Microbiol.">
        <title>The Global Catalogue of Microorganisms (GCM) 10K type strain sequencing project: providing services to taxonomists for standard genome sequencing and annotation.</title>
        <authorList>
            <consortium name="The Broad Institute Genomics Platform"/>
            <consortium name="The Broad Institute Genome Sequencing Center for Infectious Disease"/>
            <person name="Wu L."/>
            <person name="Ma J."/>
        </authorList>
    </citation>
    <scope>NUCLEOTIDE SEQUENCE [LARGE SCALE GENOMIC DNA]</scope>
    <source>
        <strain evidence="4">KCTC 23707</strain>
    </source>
</reference>
<dbReference type="Proteomes" id="UP001597308">
    <property type="component" value="Unassembled WGS sequence"/>
</dbReference>
<keyword evidence="4" id="KW-1185">Reference proteome</keyword>
<protein>
    <submittedName>
        <fullName evidence="3">TadE/TadG family type IV pilus assembly protein</fullName>
    </submittedName>
</protein>
<feature type="domain" description="TadE-like" evidence="2">
    <location>
        <begin position="19"/>
        <end position="55"/>
    </location>
</feature>
<feature type="transmembrane region" description="Helical" evidence="1">
    <location>
        <begin position="20"/>
        <end position="40"/>
    </location>
</feature>
<dbReference type="RefSeq" id="WP_378796524.1">
    <property type="nucleotide sequence ID" value="NZ_JBHUER010000001.1"/>
</dbReference>
<evidence type="ECO:0000313" key="4">
    <source>
        <dbReference type="Proteomes" id="UP001597308"/>
    </source>
</evidence>
<dbReference type="Pfam" id="PF07811">
    <property type="entry name" value="TadE"/>
    <property type="match status" value="1"/>
</dbReference>
<sequence length="189" mass="20434">MLARRMLDRLRQLRGSQSGLAAVEFALAAPMLTILTLGGLDVARYALTVNKVMKAGFAVSDVTAQYDSLSSKQLDQIFRISVQNLPGYVSGGTGVTILSSVQLDSASNPKVVWQCFSSTGSAWTSKIGTAGGTATMDKTLLADNKDNLIYSEIYYKFTPMFAIFFNGGFDIYSKALYRPRLGALTSKPC</sequence>
<evidence type="ECO:0000259" key="2">
    <source>
        <dbReference type="Pfam" id="PF07811"/>
    </source>
</evidence>
<proteinExistence type="predicted"/>
<accession>A0ABW4K527</accession>
<keyword evidence="1" id="KW-1133">Transmembrane helix</keyword>
<gene>
    <name evidence="3" type="ORF">ACFSCV_02100</name>
</gene>
<keyword evidence="1" id="KW-0812">Transmembrane</keyword>
<evidence type="ECO:0000313" key="3">
    <source>
        <dbReference type="EMBL" id="MFD1701786.1"/>
    </source>
</evidence>
<dbReference type="InterPro" id="IPR012495">
    <property type="entry name" value="TadE-like_dom"/>
</dbReference>
<comment type="caution">
    <text evidence="3">The sequence shown here is derived from an EMBL/GenBank/DDBJ whole genome shotgun (WGS) entry which is preliminary data.</text>
</comment>
<dbReference type="EMBL" id="JBHUER010000001">
    <property type="protein sequence ID" value="MFD1701786.1"/>
    <property type="molecule type" value="Genomic_DNA"/>
</dbReference>